<evidence type="ECO:0000256" key="1">
    <source>
        <dbReference type="ARBA" id="ARBA00004496"/>
    </source>
</evidence>
<dbReference type="GO" id="GO:0005730">
    <property type="term" value="C:nucleolus"/>
    <property type="evidence" value="ECO:0007669"/>
    <property type="project" value="UniProtKB-SubCell"/>
</dbReference>
<evidence type="ECO:0000259" key="11">
    <source>
        <dbReference type="Pfam" id="PF01138"/>
    </source>
</evidence>
<dbReference type="InterPro" id="IPR027408">
    <property type="entry name" value="PNPase/RNase_PH_dom_sf"/>
</dbReference>
<evidence type="ECO:0000256" key="8">
    <source>
        <dbReference type="ARBA" id="ARBA00023242"/>
    </source>
</evidence>
<dbReference type="GO" id="GO:0034473">
    <property type="term" value="P:U1 snRNA 3'-end processing"/>
    <property type="evidence" value="ECO:0007669"/>
    <property type="project" value="TreeGrafter"/>
</dbReference>
<proteinExistence type="inferred from homology"/>
<dbReference type="GO" id="GO:0000176">
    <property type="term" value="C:nuclear exosome (RNase complex)"/>
    <property type="evidence" value="ECO:0007669"/>
    <property type="project" value="TreeGrafter"/>
</dbReference>
<dbReference type="GO" id="GO:0016075">
    <property type="term" value="P:rRNA catabolic process"/>
    <property type="evidence" value="ECO:0007669"/>
    <property type="project" value="TreeGrafter"/>
</dbReference>
<dbReference type="AlphaFoldDB" id="A0A438MZ56"/>
<evidence type="ECO:0000256" key="10">
    <source>
        <dbReference type="SAM" id="MobiDB-lite"/>
    </source>
</evidence>
<gene>
    <name evidence="12" type="ORF">B0A52_07312</name>
</gene>
<keyword evidence="8" id="KW-0539">Nucleus</keyword>
<dbReference type="GO" id="GO:0071028">
    <property type="term" value="P:nuclear mRNA surveillance"/>
    <property type="evidence" value="ECO:0007669"/>
    <property type="project" value="TreeGrafter"/>
</dbReference>
<dbReference type="Pfam" id="PF01138">
    <property type="entry name" value="RNase_PH"/>
    <property type="match status" value="1"/>
</dbReference>
<dbReference type="Gene3D" id="3.30.230.70">
    <property type="entry name" value="GHMP Kinase, N-terminal domain"/>
    <property type="match status" value="1"/>
</dbReference>
<dbReference type="Proteomes" id="UP000288859">
    <property type="component" value="Unassembled WGS sequence"/>
</dbReference>
<comment type="caution">
    <text evidence="12">The sequence shown here is derived from an EMBL/GenBank/DDBJ whole genome shotgun (WGS) entry which is preliminary data.</text>
</comment>
<dbReference type="EMBL" id="NAJM01000039">
    <property type="protein sequence ID" value="RVX68309.1"/>
    <property type="molecule type" value="Genomic_DNA"/>
</dbReference>
<dbReference type="VEuPathDB" id="FungiDB:PV10_05756"/>
<evidence type="ECO:0000313" key="13">
    <source>
        <dbReference type="Proteomes" id="UP000288859"/>
    </source>
</evidence>
<reference evidence="12 13" key="1">
    <citation type="submission" date="2017-03" db="EMBL/GenBank/DDBJ databases">
        <title>Genomes of endolithic fungi from Antarctica.</title>
        <authorList>
            <person name="Coleine C."/>
            <person name="Masonjones S."/>
            <person name="Stajich J.E."/>
        </authorList>
    </citation>
    <scope>NUCLEOTIDE SEQUENCE [LARGE SCALE GENOMIC DNA]</scope>
    <source>
        <strain evidence="12 13">CCFEE 6314</strain>
    </source>
</reference>
<dbReference type="GO" id="GO:0034475">
    <property type="term" value="P:U4 snRNA 3'-end processing"/>
    <property type="evidence" value="ECO:0007669"/>
    <property type="project" value="TreeGrafter"/>
</dbReference>
<comment type="similarity">
    <text evidence="3">Belongs to the RNase PH family.</text>
</comment>
<evidence type="ECO:0000256" key="9">
    <source>
        <dbReference type="ARBA" id="ARBA00030617"/>
    </source>
</evidence>
<evidence type="ECO:0000256" key="7">
    <source>
        <dbReference type="ARBA" id="ARBA00022884"/>
    </source>
</evidence>
<evidence type="ECO:0000256" key="3">
    <source>
        <dbReference type="ARBA" id="ARBA00006678"/>
    </source>
</evidence>
<sequence length="368" mass="40173">MTAIASVHSSDTTIPASSMPLIAPHALLHAHLSQSPPRRPSDRSLTEFRPIQLNVGSLTHCNGSSVVKIGETTIVCGVRAEILPVTEIPSFRVNKTSQTHDRTAPSRRKDGNGVEEEEQEFLGQDTISLYNLVVPNIELATGCSPRHAANTPPSVEAQSISQRLLSLLHTSRLIRTSDLEIIYTPPTVESQSQELGIDTDPQLKAYWTIYIDMMCISYGGSVFEAAWLALYAALKNTVLPNARWDADLSQVLCSAEGAESRHLVLKSMPVPTSFAVFTPEKRLQSRLGADGVPHWILVDTDSFEEECCDESGCITIDAVDETTPLAILRIEKHGGGIVDMQGIEDLLVAAQERSRQWKQVLAGALKDS</sequence>
<feature type="region of interest" description="Disordered" evidence="10">
    <location>
        <begin position="94"/>
        <end position="114"/>
    </location>
</feature>
<protein>
    <recommendedName>
        <fullName evidence="9">Ribosomal RNA-processing protein 43</fullName>
    </recommendedName>
</protein>
<evidence type="ECO:0000256" key="2">
    <source>
        <dbReference type="ARBA" id="ARBA00004604"/>
    </source>
</evidence>
<comment type="subcellular location">
    <subcellularLocation>
        <location evidence="1">Cytoplasm</location>
    </subcellularLocation>
    <subcellularLocation>
        <location evidence="2">Nucleus</location>
        <location evidence="2">Nucleolus</location>
    </subcellularLocation>
</comment>
<dbReference type="PANTHER" id="PTHR11097:SF9">
    <property type="entry name" value="EXOSOME COMPLEX COMPONENT RRP43"/>
    <property type="match status" value="1"/>
</dbReference>
<dbReference type="InterPro" id="IPR001247">
    <property type="entry name" value="ExoRNase_PH_dom1"/>
</dbReference>
<accession>A0A438MZ56</accession>
<feature type="domain" description="Exoribonuclease phosphorolytic" evidence="11">
    <location>
        <begin position="47"/>
        <end position="240"/>
    </location>
</feature>
<keyword evidence="7" id="KW-0694">RNA-binding</keyword>
<evidence type="ECO:0000256" key="5">
    <source>
        <dbReference type="ARBA" id="ARBA00022552"/>
    </source>
</evidence>
<dbReference type="GO" id="GO:0034476">
    <property type="term" value="P:U5 snRNA 3'-end processing"/>
    <property type="evidence" value="ECO:0007669"/>
    <property type="project" value="TreeGrafter"/>
</dbReference>
<dbReference type="GO" id="GO:0071038">
    <property type="term" value="P:TRAMP-dependent tRNA surveillance pathway"/>
    <property type="evidence" value="ECO:0007669"/>
    <property type="project" value="TreeGrafter"/>
</dbReference>
<dbReference type="InterPro" id="IPR020568">
    <property type="entry name" value="Ribosomal_Su5_D2-typ_SF"/>
</dbReference>
<feature type="compositionally biased region" description="Basic and acidic residues" evidence="10">
    <location>
        <begin position="98"/>
        <end position="112"/>
    </location>
</feature>
<keyword evidence="5" id="KW-0698">rRNA processing</keyword>
<dbReference type="OrthoDB" id="45882at2759"/>
<dbReference type="GO" id="GO:0000177">
    <property type="term" value="C:cytoplasmic exosome (RNase complex)"/>
    <property type="evidence" value="ECO:0007669"/>
    <property type="project" value="TreeGrafter"/>
</dbReference>
<dbReference type="GO" id="GO:0000467">
    <property type="term" value="P:exonucleolytic trimming to generate mature 3'-end of 5.8S rRNA from tricistronic rRNA transcript (SSU-rRNA, 5.8S rRNA, LSU-rRNA)"/>
    <property type="evidence" value="ECO:0007669"/>
    <property type="project" value="TreeGrafter"/>
</dbReference>
<name>A0A438MZ56_EXOME</name>
<evidence type="ECO:0000256" key="6">
    <source>
        <dbReference type="ARBA" id="ARBA00022835"/>
    </source>
</evidence>
<keyword evidence="4" id="KW-0963">Cytoplasm</keyword>
<dbReference type="InterPro" id="IPR036345">
    <property type="entry name" value="ExoRNase_PH_dom2_sf"/>
</dbReference>
<dbReference type="SUPFAM" id="SSF55666">
    <property type="entry name" value="Ribonuclease PH domain 2-like"/>
    <property type="match status" value="1"/>
</dbReference>
<dbReference type="SUPFAM" id="SSF54211">
    <property type="entry name" value="Ribosomal protein S5 domain 2-like"/>
    <property type="match status" value="1"/>
</dbReference>
<dbReference type="InterPro" id="IPR050590">
    <property type="entry name" value="Exosome_comp_Rrp42_subfam"/>
</dbReference>
<dbReference type="GO" id="GO:0035925">
    <property type="term" value="F:mRNA 3'-UTR AU-rich region binding"/>
    <property type="evidence" value="ECO:0007669"/>
    <property type="project" value="TreeGrafter"/>
</dbReference>
<evidence type="ECO:0000313" key="12">
    <source>
        <dbReference type="EMBL" id="RVX68309.1"/>
    </source>
</evidence>
<organism evidence="12 13">
    <name type="scientific">Exophiala mesophila</name>
    <name type="common">Black yeast-like fungus</name>
    <dbReference type="NCBI Taxonomy" id="212818"/>
    <lineage>
        <taxon>Eukaryota</taxon>
        <taxon>Fungi</taxon>
        <taxon>Dikarya</taxon>
        <taxon>Ascomycota</taxon>
        <taxon>Pezizomycotina</taxon>
        <taxon>Eurotiomycetes</taxon>
        <taxon>Chaetothyriomycetidae</taxon>
        <taxon>Chaetothyriales</taxon>
        <taxon>Herpotrichiellaceae</taxon>
        <taxon>Exophiala</taxon>
    </lineage>
</organism>
<keyword evidence="6" id="KW-0271">Exosome</keyword>
<evidence type="ECO:0000256" key="4">
    <source>
        <dbReference type="ARBA" id="ARBA00022490"/>
    </source>
</evidence>
<dbReference type="PANTHER" id="PTHR11097">
    <property type="entry name" value="EXOSOME COMPLEX EXONUCLEASE RIBOSOMAL RNA PROCESSING PROTEIN"/>
    <property type="match status" value="1"/>
</dbReference>
<dbReference type="GO" id="GO:0071035">
    <property type="term" value="P:nuclear polyadenylation-dependent rRNA catabolic process"/>
    <property type="evidence" value="ECO:0007669"/>
    <property type="project" value="TreeGrafter"/>
</dbReference>